<evidence type="ECO:0000256" key="1">
    <source>
        <dbReference type="ARBA" id="ARBA00000085"/>
    </source>
</evidence>
<evidence type="ECO:0000256" key="6">
    <source>
        <dbReference type="ARBA" id="ARBA00022553"/>
    </source>
</evidence>
<dbReference type="GO" id="GO:0005886">
    <property type="term" value="C:plasma membrane"/>
    <property type="evidence" value="ECO:0007669"/>
    <property type="project" value="UniProtKB-SubCell"/>
</dbReference>
<feature type="domain" description="PAS" evidence="18">
    <location>
        <begin position="217"/>
        <end position="288"/>
    </location>
</feature>
<feature type="modified residue" description="4-aspartylphosphate" evidence="14">
    <location>
        <position position="655"/>
    </location>
</feature>
<dbReference type="CDD" id="cd17546">
    <property type="entry name" value="REC_hyHK_CKI1_RcsC-like"/>
    <property type="match status" value="1"/>
</dbReference>
<dbReference type="InterPro" id="IPR000014">
    <property type="entry name" value="PAS"/>
</dbReference>
<evidence type="ECO:0000256" key="14">
    <source>
        <dbReference type="PROSITE-ProRule" id="PRU00169"/>
    </source>
</evidence>
<evidence type="ECO:0000313" key="20">
    <source>
        <dbReference type="Proteomes" id="UP000809337"/>
    </source>
</evidence>
<dbReference type="PRINTS" id="PR00344">
    <property type="entry name" value="BCTRLSENSOR"/>
</dbReference>
<feature type="transmembrane region" description="Helical" evidence="15">
    <location>
        <begin position="182"/>
        <end position="201"/>
    </location>
</feature>
<keyword evidence="6 14" id="KW-0597">Phosphoprotein</keyword>
<keyword evidence="12" id="KW-0902">Two-component regulatory system</keyword>
<dbReference type="InterPro" id="IPR013767">
    <property type="entry name" value="PAS_fold"/>
</dbReference>
<dbReference type="SUPFAM" id="SSF47384">
    <property type="entry name" value="Homodimeric domain of signal transducing histidine kinase"/>
    <property type="match status" value="1"/>
</dbReference>
<evidence type="ECO:0000259" key="16">
    <source>
        <dbReference type="PROSITE" id="PS50109"/>
    </source>
</evidence>
<dbReference type="InterPro" id="IPR004358">
    <property type="entry name" value="Sig_transdc_His_kin-like_C"/>
</dbReference>
<dbReference type="SUPFAM" id="SSF55874">
    <property type="entry name" value="ATPase domain of HSP90 chaperone/DNA topoisomerase II/histidine kinase"/>
    <property type="match status" value="1"/>
</dbReference>
<keyword evidence="10" id="KW-0547">Nucleotide-binding</keyword>
<dbReference type="SUPFAM" id="SSF55785">
    <property type="entry name" value="PYP-like sensor domain (PAS domain)"/>
    <property type="match status" value="1"/>
</dbReference>
<keyword evidence="4" id="KW-1003">Cell membrane</keyword>
<evidence type="ECO:0000256" key="7">
    <source>
        <dbReference type="ARBA" id="ARBA00022679"/>
    </source>
</evidence>
<dbReference type="SMART" id="SM00388">
    <property type="entry name" value="HisKA"/>
    <property type="match status" value="1"/>
</dbReference>
<dbReference type="Pfam" id="PF00989">
    <property type="entry name" value="PAS"/>
    <property type="match status" value="1"/>
</dbReference>
<evidence type="ECO:0000259" key="17">
    <source>
        <dbReference type="PROSITE" id="PS50110"/>
    </source>
</evidence>
<dbReference type="Pfam" id="PF01627">
    <property type="entry name" value="Hpt"/>
    <property type="match status" value="1"/>
</dbReference>
<evidence type="ECO:0000256" key="10">
    <source>
        <dbReference type="ARBA" id="ARBA00022840"/>
    </source>
</evidence>
<name>A0A9Q2NLH4_9RHOB</name>
<dbReference type="Pfam" id="PF00512">
    <property type="entry name" value="HisKA"/>
    <property type="match status" value="1"/>
</dbReference>
<dbReference type="PROSITE" id="PS50109">
    <property type="entry name" value="HIS_KIN"/>
    <property type="match status" value="1"/>
</dbReference>
<dbReference type="PANTHER" id="PTHR43047:SF72">
    <property type="entry name" value="OSMOSENSING HISTIDINE PROTEIN KINASE SLN1"/>
    <property type="match status" value="1"/>
</dbReference>
<dbReference type="InterPro" id="IPR035965">
    <property type="entry name" value="PAS-like_dom_sf"/>
</dbReference>
<feature type="domain" description="Response regulatory" evidence="17">
    <location>
        <begin position="606"/>
        <end position="723"/>
    </location>
</feature>
<evidence type="ECO:0000256" key="2">
    <source>
        <dbReference type="ARBA" id="ARBA00004429"/>
    </source>
</evidence>
<dbReference type="AlphaFoldDB" id="A0A9Q2NLH4"/>
<dbReference type="PANTHER" id="PTHR43047">
    <property type="entry name" value="TWO-COMPONENT HISTIDINE PROTEIN KINASE"/>
    <property type="match status" value="1"/>
</dbReference>
<dbReference type="InterPro" id="IPR008207">
    <property type="entry name" value="Sig_transdc_His_kin_Hpt_dom"/>
</dbReference>
<dbReference type="InterPro" id="IPR003594">
    <property type="entry name" value="HATPase_dom"/>
</dbReference>
<dbReference type="FunFam" id="3.30.565.10:FF:000006">
    <property type="entry name" value="Sensor histidine kinase WalK"/>
    <property type="match status" value="1"/>
</dbReference>
<organism evidence="19 20">
    <name type="scientific">Pseudosulfitobacter pseudonitzschiae</name>
    <dbReference type="NCBI Taxonomy" id="1402135"/>
    <lineage>
        <taxon>Bacteria</taxon>
        <taxon>Pseudomonadati</taxon>
        <taxon>Pseudomonadota</taxon>
        <taxon>Alphaproteobacteria</taxon>
        <taxon>Rhodobacterales</taxon>
        <taxon>Roseobacteraceae</taxon>
        <taxon>Pseudosulfitobacter</taxon>
    </lineage>
</organism>
<evidence type="ECO:0000256" key="13">
    <source>
        <dbReference type="ARBA" id="ARBA00023136"/>
    </source>
</evidence>
<dbReference type="InterPro" id="IPR011006">
    <property type="entry name" value="CheY-like_superfamily"/>
</dbReference>
<dbReference type="EMBL" id="JAFBWN010000003">
    <property type="protein sequence ID" value="MBM2354380.1"/>
    <property type="molecule type" value="Genomic_DNA"/>
</dbReference>
<dbReference type="PROSITE" id="PS50110">
    <property type="entry name" value="RESPONSE_REGULATORY"/>
    <property type="match status" value="1"/>
</dbReference>
<evidence type="ECO:0000256" key="8">
    <source>
        <dbReference type="ARBA" id="ARBA00022692"/>
    </source>
</evidence>
<comment type="subcellular location">
    <subcellularLocation>
        <location evidence="2">Cell inner membrane</location>
        <topology evidence="2">Multi-pass membrane protein</topology>
    </subcellularLocation>
</comment>
<keyword evidence="11 15" id="KW-1133">Transmembrane helix</keyword>
<dbReference type="SMART" id="SM00091">
    <property type="entry name" value="PAS"/>
    <property type="match status" value="1"/>
</dbReference>
<dbReference type="EC" id="2.7.13.3" evidence="3"/>
<dbReference type="GO" id="GO:0009927">
    <property type="term" value="F:histidine phosphotransfer kinase activity"/>
    <property type="evidence" value="ECO:0007669"/>
    <property type="project" value="TreeGrafter"/>
</dbReference>
<keyword evidence="13 15" id="KW-0472">Membrane</keyword>
<dbReference type="InterPro" id="IPR036097">
    <property type="entry name" value="HisK_dim/P_sf"/>
</dbReference>
<dbReference type="Proteomes" id="UP000809337">
    <property type="component" value="Unassembled WGS sequence"/>
</dbReference>
<dbReference type="Pfam" id="PF00072">
    <property type="entry name" value="Response_reg"/>
    <property type="match status" value="1"/>
</dbReference>
<evidence type="ECO:0000256" key="3">
    <source>
        <dbReference type="ARBA" id="ARBA00012438"/>
    </source>
</evidence>
<dbReference type="NCBIfam" id="TIGR00229">
    <property type="entry name" value="sensory_box"/>
    <property type="match status" value="1"/>
</dbReference>
<keyword evidence="8 15" id="KW-0812">Transmembrane</keyword>
<reference evidence="19" key="1">
    <citation type="submission" date="2021-01" db="EMBL/GenBank/DDBJ databases">
        <title>Diatom-associated Roseobacters Show Island Model of Population Structure.</title>
        <authorList>
            <person name="Qu L."/>
            <person name="Feng X."/>
            <person name="Chen Y."/>
            <person name="Li L."/>
            <person name="Wang X."/>
            <person name="Hu Z."/>
            <person name="Wang H."/>
            <person name="Luo H."/>
        </authorList>
    </citation>
    <scope>NUCLEOTIDE SEQUENCE</scope>
    <source>
        <strain evidence="19">SM26-45</strain>
    </source>
</reference>
<sequence>MHLSNNKGYRARLIAFLLLGAIGLAGIVLLSSNVTRDLKLLNSASSDNVQWTLSQAEVEFLEFQMHLSESTTEPLPDLKGLRREFDIFYSRINTLGQASIYASLRDLSEFSRNLRIVQTFLDRSISAIDASDPDLILALPDLLERTNAVRPNVRKLANSGLNYFALDSDHRRNSISVTLTQLAAGVTFLMLVLVFLAAYLGRLNAQNVKRRAEAIEAGARMNIVTDTALDAVIVSDAQGRILVFNAAAEQMFGHKAEDAIGSDLGQLIVPDHHLAAHEAGMQRVRTGGPRNVAGKGRIKLEAKRANGDIFPVEFAIQAASTDEGEIFIAFLRDISQRVLSERELVVARDRALAGEKAKTDFLATMSHEIRTPLNGLLGNLTLLRDTRLSAKQARYIKNMDTSGKLLMSHISDVLDITKYDAGKLRLRPVVMNFSDLLQDIIDNQSGAALANDTTLEWGWTGDRTDWIRADRDRIQHILMNVIGNAVKFTRNGRVLVNTEVANDPAVGPILQITVSDTGIGMDANLQAQIFDDFMTGDSSYDRDVGGTGLGLGIAQRFVKALGGTITVESEKGKGSTFAIHLPIEPVAPPTAVQDQRATQANARPSDILLVEDNEINRVVAREMLLSAGHRVTEAHNGQIAVDLAQGHRFDLILMDISMPVLDGRGATRAIRAGTGASAGAPIVALTANAMADEQEAFLSDGMNDILTKPLSREGLMRVIANQVVSGKETSGAAGEGAGAVAFAYLDDLRDTLGVDALAKLLARYATEVADTIAYLQDHAHHTTEEIAQRAHRIAGSSAALGAVDLRAALIAVETAAKAGDTAKMVQAIDQLPAVWSATRPQMSAERRGSTRES</sequence>
<keyword evidence="9" id="KW-0418">Kinase</keyword>
<dbReference type="InterPro" id="IPR001789">
    <property type="entry name" value="Sig_transdc_resp-reg_receiver"/>
</dbReference>
<dbReference type="InterPro" id="IPR036641">
    <property type="entry name" value="HPT_dom_sf"/>
</dbReference>
<dbReference type="InterPro" id="IPR005467">
    <property type="entry name" value="His_kinase_dom"/>
</dbReference>
<dbReference type="Gene3D" id="3.30.565.10">
    <property type="entry name" value="Histidine kinase-like ATPase, C-terminal domain"/>
    <property type="match status" value="1"/>
</dbReference>
<dbReference type="InterPro" id="IPR003661">
    <property type="entry name" value="HisK_dim/P_dom"/>
</dbReference>
<evidence type="ECO:0000256" key="4">
    <source>
        <dbReference type="ARBA" id="ARBA00022475"/>
    </source>
</evidence>
<gene>
    <name evidence="19" type="ORF">JQX14_07515</name>
</gene>
<evidence type="ECO:0000256" key="9">
    <source>
        <dbReference type="ARBA" id="ARBA00022777"/>
    </source>
</evidence>
<dbReference type="CDD" id="cd00082">
    <property type="entry name" value="HisKA"/>
    <property type="match status" value="1"/>
</dbReference>
<comment type="catalytic activity">
    <reaction evidence="1">
        <text>ATP + protein L-histidine = ADP + protein N-phospho-L-histidine.</text>
        <dbReference type="EC" id="2.7.13.3"/>
    </reaction>
</comment>
<dbReference type="CDD" id="cd16922">
    <property type="entry name" value="HATPase_EvgS-ArcB-TorS-like"/>
    <property type="match status" value="1"/>
</dbReference>
<dbReference type="GO" id="GO:0006355">
    <property type="term" value="P:regulation of DNA-templated transcription"/>
    <property type="evidence" value="ECO:0007669"/>
    <property type="project" value="InterPro"/>
</dbReference>
<dbReference type="InterPro" id="IPR036890">
    <property type="entry name" value="HATPase_C_sf"/>
</dbReference>
<dbReference type="Gene3D" id="3.30.450.20">
    <property type="entry name" value="PAS domain"/>
    <property type="match status" value="1"/>
</dbReference>
<dbReference type="Gene3D" id="1.20.120.160">
    <property type="entry name" value="HPT domain"/>
    <property type="match status" value="1"/>
</dbReference>
<dbReference type="SUPFAM" id="SSF47226">
    <property type="entry name" value="Histidine-containing phosphotransfer domain, HPT domain"/>
    <property type="match status" value="1"/>
</dbReference>
<evidence type="ECO:0000256" key="11">
    <source>
        <dbReference type="ARBA" id="ARBA00022989"/>
    </source>
</evidence>
<dbReference type="CDD" id="cd00130">
    <property type="entry name" value="PAS"/>
    <property type="match status" value="1"/>
</dbReference>
<dbReference type="Gene3D" id="3.40.50.2300">
    <property type="match status" value="1"/>
</dbReference>
<dbReference type="SUPFAM" id="SSF52172">
    <property type="entry name" value="CheY-like"/>
    <property type="match status" value="1"/>
</dbReference>
<feature type="domain" description="Histidine kinase" evidence="16">
    <location>
        <begin position="364"/>
        <end position="585"/>
    </location>
</feature>
<evidence type="ECO:0000259" key="18">
    <source>
        <dbReference type="PROSITE" id="PS50112"/>
    </source>
</evidence>
<evidence type="ECO:0000313" key="19">
    <source>
        <dbReference type="EMBL" id="MBM2354380.1"/>
    </source>
</evidence>
<keyword evidence="5" id="KW-0997">Cell inner membrane</keyword>
<evidence type="ECO:0000256" key="12">
    <source>
        <dbReference type="ARBA" id="ARBA00023012"/>
    </source>
</evidence>
<accession>A0A9Q2NLH4</accession>
<comment type="caution">
    <text evidence="19">The sequence shown here is derived from an EMBL/GenBank/DDBJ whole genome shotgun (WGS) entry which is preliminary data.</text>
</comment>
<evidence type="ECO:0000256" key="5">
    <source>
        <dbReference type="ARBA" id="ARBA00022519"/>
    </source>
</evidence>
<dbReference type="PROSITE" id="PS50112">
    <property type="entry name" value="PAS"/>
    <property type="match status" value="1"/>
</dbReference>
<dbReference type="Gene3D" id="1.10.287.130">
    <property type="match status" value="1"/>
</dbReference>
<keyword evidence="10" id="KW-0067">ATP-binding</keyword>
<dbReference type="SMART" id="SM00448">
    <property type="entry name" value="REC"/>
    <property type="match status" value="1"/>
</dbReference>
<protein>
    <recommendedName>
        <fullName evidence="3">histidine kinase</fullName>
        <ecNumber evidence="3">2.7.13.3</ecNumber>
    </recommendedName>
</protein>
<proteinExistence type="predicted"/>
<dbReference type="GO" id="GO:0000155">
    <property type="term" value="F:phosphorelay sensor kinase activity"/>
    <property type="evidence" value="ECO:0007669"/>
    <property type="project" value="InterPro"/>
</dbReference>
<keyword evidence="7" id="KW-0808">Transferase</keyword>
<dbReference type="Pfam" id="PF02518">
    <property type="entry name" value="HATPase_c"/>
    <property type="match status" value="1"/>
</dbReference>
<evidence type="ECO:0000256" key="15">
    <source>
        <dbReference type="SAM" id="Phobius"/>
    </source>
</evidence>
<dbReference type="SMART" id="SM00387">
    <property type="entry name" value="HATPase_c"/>
    <property type="match status" value="1"/>
</dbReference>